<evidence type="ECO:0000313" key="1">
    <source>
        <dbReference type="EMBL" id="KAF9077577.1"/>
    </source>
</evidence>
<sequence length="284" mass="32617">MKLLTALGPLTPLKDALKYAFRPFINEVWIQILDRLHFRSPSELRRWELSSIRELKRTFFAHLWRAFGPGSDQNSQQLKRELLSPAQGLVLDVGAGLGHSTQYLSREKVSRYIAVEPNFHMHAVLREAANKAGYFEADGSFVLLSCPAEDMQTILEASRLTESDEGAVDSIVFILTLCSIPQAEKIATRLVRDVLRPGGTLFIFEHVRHRRADVAWWQWLWSPLWSVFFDGCRLDCATDRWLEEMKDIDGSGREMGMWKEKTIQADAEEEHILTHVHGTFVKHD</sequence>
<dbReference type="Pfam" id="PF13489">
    <property type="entry name" value="Methyltransf_23"/>
    <property type="match status" value="1"/>
</dbReference>
<dbReference type="AlphaFoldDB" id="A0A9P5QAV6"/>
<protein>
    <submittedName>
        <fullName evidence="1">S-adenosyl-L-methionine-dependent methyltransferase</fullName>
    </submittedName>
</protein>
<evidence type="ECO:0000313" key="2">
    <source>
        <dbReference type="Proteomes" id="UP000772434"/>
    </source>
</evidence>
<dbReference type="InterPro" id="IPR029063">
    <property type="entry name" value="SAM-dependent_MTases_sf"/>
</dbReference>
<dbReference type="PANTHER" id="PTHR45036">
    <property type="entry name" value="METHYLTRANSFERASE LIKE 7B"/>
    <property type="match status" value="1"/>
</dbReference>
<comment type="caution">
    <text evidence="1">The sequence shown here is derived from an EMBL/GenBank/DDBJ whole genome shotgun (WGS) entry which is preliminary data.</text>
</comment>
<dbReference type="OrthoDB" id="540004at2759"/>
<dbReference type="CDD" id="cd02440">
    <property type="entry name" value="AdoMet_MTases"/>
    <property type="match status" value="1"/>
</dbReference>
<dbReference type="EMBL" id="JADNRY010000003">
    <property type="protein sequence ID" value="KAF9077577.1"/>
    <property type="molecule type" value="Genomic_DNA"/>
</dbReference>
<gene>
    <name evidence="1" type="ORF">BDP27DRAFT_1311290</name>
</gene>
<dbReference type="GO" id="GO:0032259">
    <property type="term" value="P:methylation"/>
    <property type="evidence" value="ECO:0007669"/>
    <property type="project" value="UniProtKB-KW"/>
</dbReference>
<keyword evidence="1" id="KW-0489">Methyltransferase</keyword>
<dbReference type="InterPro" id="IPR052356">
    <property type="entry name" value="Thiol_S-MT"/>
</dbReference>
<name>A0A9P5QAV6_9AGAR</name>
<dbReference type="Gene3D" id="3.40.50.150">
    <property type="entry name" value="Vaccinia Virus protein VP39"/>
    <property type="match status" value="1"/>
</dbReference>
<reference evidence="1" key="1">
    <citation type="submission" date="2020-11" db="EMBL/GenBank/DDBJ databases">
        <authorList>
            <consortium name="DOE Joint Genome Institute"/>
            <person name="Ahrendt S."/>
            <person name="Riley R."/>
            <person name="Andreopoulos W."/>
            <person name="Labutti K."/>
            <person name="Pangilinan J."/>
            <person name="Ruiz-Duenas F.J."/>
            <person name="Barrasa J.M."/>
            <person name="Sanchez-Garcia M."/>
            <person name="Camarero S."/>
            <person name="Miyauchi S."/>
            <person name="Serrano A."/>
            <person name="Linde D."/>
            <person name="Babiker R."/>
            <person name="Drula E."/>
            <person name="Ayuso-Fernandez I."/>
            <person name="Pacheco R."/>
            <person name="Padilla G."/>
            <person name="Ferreira P."/>
            <person name="Barriuso J."/>
            <person name="Kellner H."/>
            <person name="Castanera R."/>
            <person name="Alfaro M."/>
            <person name="Ramirez L."/>
            <person name="Pisabarro A.G."/>
            <person name="Kuo A."/>
            <person name="Tritt A."/>
            <person name="Lipzen A."/>
            <person name="He G."/>
            <person name="Yan M."/>
            <person name="Ng V."/>
            <person name="Cullen D."/>
            <person name="Martin F."/>
            <person name="Rosso M.-N."/>
            <person name="Henrissat B."/>
            <person name="Hibbett D."/>
            <person name="Martinez A.T."/>
            <person name="Grigoriev I.V."/>
        </authorList>
    </citation>
    <scope>NUCLEOTIDE SEQUENCE</scope>
    <source>
        <strain evidence="1">AH 40177</strain>
    </source>
</reference>
<keyword evidence="1" id="KW-0808">Transferase</keyword>
<proteinExistence type="predicted"/>
<dbReference type="PANTHER" id="PTHR45036:SF1">
    <property type="entry name" value="METHYLTRANSFERASE LIKE 7A"/>
    <property type="match status" value="1"/>
</dbReference>
<accession>A0A9P5QAV6</accession>
<dbReference type="Proteomes" id="UP000772434">
    <property type="component" value="Unassembled WGS sequence"/>
</dbReference>
<organism evidence="1 2">
    <name type="scientific">Rhodocollybia butyracea</name>
    <dbReference type="NCBI Taxonomy" id="206335"/>
    <lineage>
        <taxon>Eukaryota</taxon>
        <taxon>Fungi</taxon>
        <taxon>Dikarya</taxon>
        <taxon>Basidiomycota</taxon>
        <taxon>Agaricomycotina</taxon>
        <taxon>Agaricomycetes</taxon>
        <taxon>Agaricomycetidae</taxon>
        <taxon>Agaricales</taxon>
        <taxon>Marasmiineae</taxon>
        <taxon>Omphalotaceae</taxon>
        <taxon>Rhodocollybia</taxon>
    </lineage>
</organism>
<dbReference type="GO" id="GO:0008168">
    <property type="term" value="F:methyltransferase activity"/>
    <property type="evidence" value="ECO:0007669"/>
    <property type="project" value="UniProtKB-KW"/>
</dbReference>
<dbReference type="SUPFAM" id="SSF53335">
    <property type="entry name" value="S-adenosyl-L-methionine-dependent methyltransferases"/>
    <property type="match status" value="1"/>
</dbReference>
<keyword evidence="2" id="KW-1185">Reference proteome</keyword>